<reference evidence="1 2" key="1">
    <citation type="journal article" date="2024" name="Science">
        <title>Giant polyketide synthase enzymes in the biosynthesis of giant marine polyether toxins.</title>
        <authorList>
            <person name="Fallon T.R."/>
            <person name="Shende V.V."/>
            <person name="Wierzbicki I.H."/>
            <person name="Pendleton A.L."/>
            <person name="Watervoot N.F."/>
            <person name="Auber R.P."/>
            <person name="Gonzalez D.J."/>
            <person name="Wisecaver J.H."/>
            <person name="Moore B.S."/>
        </authorList>
    </citation>
    <scope>NUCLEOTIDE SEQUENCE [LARGE SCALE GENOMIC DNA]</scope>
    <source>
        <strain evidence="1 2">12B1</strain>
    </source>
</reference>
<evidence type="ECO:0000313" key="1">
    <source>
        <dbReference type="EMBL" id="KAL1520391.1"/>
    </source>
</evidence>
<gene>
    <name evidence="1" type="ORF">AB1Y20_021977</name>
</gene>
<proteinExistence type="predicted"/>
<organism evidence="1 2">
    <name type="scientific">Prymnesium parvum</name>
    <name type="common">Toxic golden alga</name>
    <dbReference type="NCBI Taxonomy" id="97485"/>
    <lineage>
        <taxon>Eukaryota</taxon>
        <taxon>Haptista</taxon>
        <taxon>Haptophyta</taxon>
        <taxon>Prymnesiophyceae</taxon>
        <taxon>Prymnesiales</taxon>
        <taxon>Prymnesiaceae</taxon>
        <taxon>Prymnesium</taxon>
    </lineage>
</organism>
<dbReference type="Proteomes" id="UP001515480">
    <property type="component" value="Unassembled WGS sequence"/>
</dbReference>
<dbReference type="AlphaFoldDB" id="A0AB34JFY0"/>
<protein>
    <submittedName>
        <fullName evidence="1">Uncharacterized protein</fullName>
    </submittedName>
</protein>
<dbReference type="EMBL" id="JBGBPQ010000008">
    <property type="protein sequence ID" value="KAL1520391.1"/>
    <property type="molecule type" value="Genomic_DNA"/>
</dbReference>
<name>A0AB34JFY0_PRYPA</name>
<sequence length="301" mass="33469">MAPAAKPICRRSPSLGFVVTPIKKWAKAIARAIATSLRTREGEFIYQSAAIRMPEVPREAVLQNLPAPKSSTPSELSWEWESLCEVSHFLSELLPLSGMATAGATRAIQRPSEPVIRVLATMMGGLEMKHVVSTNGSECLTINFLYILMGEMGDLYPPKDPMRREIGLSNSEVAELRQVVLADALMLGERGAQLSPGWWRQLGDETSAQIAEAHLTNLEMMRQTPLADGETRRTRNTYEIESVQGGGEEGLGHRKVRWAGYHPSWEAWRLEGEPGTPIKTWERRKTVKMTQAYAAWTAAQE</sequence>
<accession>A0AB34JFY0</accession>
<evidence type="ECO:0000313" key="2">
    <source>
        <dbReference type="Proteomes" id="UP001515480"/>
    </source>
</evidence>
<keyword evidence="2" id="KW-1185">Reference proteome</keyword>
<comment type="caution">
    <text evidence="1">The sequence shown here is derived from an EMBL/GenBank/DDBJ whole genome shotgun (WGS) entry which is preliminary data.</text>
</comment>